<dbReference type="KEGG" id="mgg:MPLG2_2636"/>
<proteinExistence type="inferred from homology"/>
<dbReference type="InterPro" id="IPR006311">
    <property type="entry name" value="TAT_signal"/>
</dbReference>
<feature type="signal peptide" evidence="3">
    <location>
        <begin position="1"/>
        <end position="22"/>
    </location>
</feature>
<evidence type="ECO:0000313" key="5">
    <source>
        <dbReference type="Proteomes" id="UP000238164"/>
    </source>
</evidence>
<organism evidence="4 5">
    <name type="scientific">Micropruina glycogenica</name>
    <dbReference type="NCBI Taxonomy" id="75385"/>
    <lineage>
        <taxon>Bacteria</taxon>
        <taxon>Bacillati</taxon>
        <taxon>Actinomycetota</taxon>
        <taxon>Actinomycetes</taxon>
        <taxon>Propionibacteriales</taxon>
        <taxon>Nocardioidaceae</taxon>
        <taxon>Micropruina</taxon>
    </lineage>
</organism>
<dbReference type="SUPFAM" id="SSF53850">
    <property type="entry name" value="Periplasmic binding protein-like II"/>
    <property type="match status" value="1"/>
</dbReference>
<feature type="chain" id="PRO_5039103850" evidence="3">
    <location>
        <begin position="23"/>
        <end position="429"/>
    </location>
</feature>
<dbReference type="AlphaFoldDB" id="A0A2N9JIR6"/>
<evidence type="ECO:0000313" key="4">
    <source>
        <dbReference type="EMBL" id="SPD87666.1"/>
    </source>
</evidence>
<protein>
    <submittedName>
        <fullName evidence="4">Fructose amino acid-binding lipoprotein</fullName>
    </submittedName>
</protein>
<name>A0A2N9JIR6_9ACTN</name>
<reference evidence="4 5" key="1">
    <citation type="submission" date="2018-02" db="EMBL/GenBank/DDBJ databases">
        <authorList>
            <person name="Cohen D.B."/>
            <person name="Kent A.D."/>
        </authorList>
    </citation>
    <scope>NUCLEOTIDE SEQUENCE [LARGE SCALE GENOMIC DNA]</scope>
    <source>
        <strain evidence="4">1</strain>
    </source>
</reference>
<evidence type="ECO:0000256" key="3">
    <source>
        <dbReference type="SAM" id="SignalP"/>
    </source>
</evidence>
<dbReference type="PROSITE" id="PS51257">
    <property type="entry name" value="PROKAR_LIPOPROTEIN"/>
    <property type="match status" value="1"/>
</dbReference>
<dbReference type="Pfam" id="PF01547">
    <property type="entry name" value="SBP_bac_1"/>
    <property type="match status" value="1"/>
</dbReference>
<comment type="similarity">
    <text evidence="1">Belongs to the bacterial solute-binding protein 1 family.</text>
</comment>
<keyword evidence="3" id="KW-0732">Signal</keyword>
<dbReference type="PANTHER" id="PTHR43649:SF29">
    <property type="entry name" value="OSMOPROTECTIVE COMPOUNDS-BINDING PROTEIN GGTB"/>
    <property type="match status" value="1"/>
</dbReference>
<dbReference type="Gene3D" id="3.40.190.10">
    <property type="entry name" value="Periplasmic binding protein-like II"/>
    <property type="match status" value="2"/>
</dbReference>
<dbReference type="PANTHER" id="PTHR43649">
    <property type="entry name" value="ARABINOSE-BINDING PROTEIN-RELATED"/>
    <property type="match status" value="1"/>
</dbReference>
<accession>A0A2N9JIR6</accession>
<keyword evidence="2" id="KW-0813">Transport</keyword>
<keyword evidence="4" id="KW-0449">Lipoprotein</keyword>
<evidence type="ECO:0000256" key="1">
    <source>
        <dbReference type="ARBA" id="ARBA00008520"/>
    </source>
</evidence>
<gene>
    <name evidence="4" type="primary">frlO</name>
    <name evidence="4" type="ORF">MPLG2_2636</name>
</gene>
<dbReference type="PROSITE" id="PS51318">
    <property type="entry name" value="TAT"/>
    <property type="match status" value="1"/>
</dbReference>
<evidence type="ECO:0000256" key="2">
    <source>
        <dbReference type="ARBA" id="ARBA00022448"/>
    </source>
</evidence>
<dbReference type="InterPro" id="IPR006059">
    <property type="entry name" value="SBP"/>
</dbReference>
<dbReference type="OrthoDB" id="7937990at2"/>
<sequence length="429" mass="46216">MINRRNFLLGTAAVAVAGGVAACSSTSGGSTATTGAGATTELTLFHRWPMEPKNGYFESLVKKFTAANPGISVKIDKVINDTYKDKVRVSVGSPQAPDVFFSWSGSFAASLVATGNVLELDDILTKDAAFKSQFVANQLPPFQVGGKQVGLPIGMIGKFWFFNKKLFADQGVTPPQTWQELLDAAAKFKAAGILPIAYGSKDQWTIAHYVGTLNQRILDPAVTKKDYEPKTGEFTDPGYVDALQRFADLLPYMTPTPNAVAHQQARDGFIAGKAAMMYLEGAEYDYFKGSSLEWGTFNFPSMPGGKGDQSQLTGAPEGFMIAKNSKHPEEAVKLFKFLLSEAMGVEWTNQTGELTAIKGGVDRSSAPDSVKEMANNIAASSEMTPWLDNALDQRLVSTYLSETQLLLGGQKTPTDVMQAVQATAKKVRG</sequence>
<dbReference type="InterPro" id="IPR050490">
    <property type="entry name" value="Bact_solute-bd_prot1"/>
</dbReference>
<dbReference type="RefSeq" id="WP_158681340.1">
    <property type="nucleotide sequence ID" value="NZ_BAAAGO010000031.1"/>
</dbReference>
<dbReference type="Proteomes" id="UP000238164">
    <property type="component" value="Chromosome 1"/>
</dbReference>
<dbReference type="EMBL" id="LT985188">
    <property type="protein sequence ID" value="SPD87666.1"/>
    <property type="molecule type" value="Genomic_DNA"/>
</dbReference>
<keyword evidence="5" id="KW-1185">Reference proteome</keyword>